<dbReference type="EMBL" id="LFWZ01000004">
    <property type="protein sequence ID" value="KON31461.1"/>
    <property type="molecule type" value="Genomic_DNA"/>
</dbReference>
<protein>
    <submittedName>
        <fullName evidence="1">Uncharacterized protein</fullName>
    </submittedName>
</protein>
<reference evidence="1 2" key="1">
    <citation type="submission" date="2015-06" db="EMBL/GenBank/DDBJ databases">
        <title>New insights into the roles of widespread benthic archaea in carbon and nitrogen cycling.</title>
        <authorList>
            <person name="Lazar C.S."/>
            <person name="Baker B.J."/>
            <person name="Seitz K.W."/>
            <person name="Hyde A.S."/>
            <person name="Dick G.J."/>
            <person name="Hinrichs K.-U."/>
            <person name="Teske A.P."/>
        </authorList>
    </citation>
    <scope>NUCLEOTIDE SEQUENCE [LARGE SCALE GENOMIC DNA]</scope>
    <source>
        <strain evidence="1">DG-45</strain>
    </source>
</reference>
<dbReference type="Proteomes" id="UP000037210">
    <property type="component" value="Unassembled WGS sequence"/>
</dbReference>
<sequence length="120" mass="13710">MRSFVKIYGPPVLEAIRALEKIAIDMPEVCIMDSLIASHPGSFGWSADDTMGYFLETSRTEVSERRCSTIISKRGEMLGEHDFFFEWFKDPTSKQLHQLIEKIDETLAPLGCKYTITTKE</sequence>
<comment type="caution">
    <text evidence="1">The sequence shown here is derived from an EMBL/GenBank/DDBJ whole genome shotgun (WGS) entry which is preliminary data.</text>
</comment>
<dbReference type="AlphaFoldDB" id="A0A0M0BTH8"/>
<accession>A0A0M0BTH8</accession>
<organism evidence="1 2">
    <name type="scientific">miscellaneous Crenarchaeota group-15 archaeon DG-45</name>
    <dbReference type="NCBI Taxonomy" id="1685127"/>
    <lineage>
        <taxon>Archaea</taxon>
        <taxon>Candidatus Bathyarchaeota</taxon>
        <taxon>MCG-15</taxon>
    </lineage>
</organism>
<gene>
    <name evidence="1" type="ORF">AC482_00620</name>
</gene>
<evidence type="ECO:0000313" key="1">
    <source>
        <dbReference type="EMBL" id="KON31461.1"/>
    </source>
</evidence>
<proteinExistence type="predicted"/>
<evidence type="ECO:0000313" key="2">
    <source>
        <dbReference type="Proteomes" id="UP000037210"/>
    </source>
</evidence>
<name>A0A0M0BTH8_9ARCH</name>